<protein>
    <submittedName>
        <fullName evidence="3">Acyltransferase</fullName>
    </submittedName>
</protein>
<dbReference type="RefSeq" id="WP_039284809.1">
    <property type="nucleotide sequence ID" value="NZ_JTDI01000003.1"/>
</dbReference>
<dbReference type="PANTHER" id="PTHR36927:SF3">
    <property type="entry name" value="GLUCANS BIOSYNTHESIS PROTEIN C"/>
    <property type="match status" value="1"/>
</dbReference>
<keyword evidence="1" id="KW-0472">Membrane</keyword>
<feature type="transmembrane region" description="Helical" evidence="1">
    <location>
        <begin position="89"/>
        <end position="106"/>
    </location>
</feature>
<dbReference type="Proteomes" id="UP000031057">
    <property type="component" value="Unassembled WGS sequence"/>
</dbReference>
<sequence length="399" mass="45110">MKPAPSQRHYGMDWLRIGAFVLLIFYHVGFNFTPWGYQTPTRGAVSWAEIPLLGLSPWRLSLLFAISGYASAALLAKDGGSTSAFFRSRLARLGIPLIFGLLVVVPPQPYMGLVNSGYQHDYIYYLLHDAFSFQKVRYEYVPRTMHLWFVVYLLAYTAILCGVRAALPQSWRDAIRTGTEKVLASWALLPLGILFVFAVREYLPHGWTDMHSFLNDRAAHLHYGAVFLFGFLLRQSEPLRLAIARQWKVAAILAVLGFAWTASDAYFYPGNIRTPPEWRLALCFSKSVQSWSTVIALFGIADRFWNYDSKWRPTLAEAVFPVYIAHQTIMVFVSYWIRDKGLTALPEFLILCASVAGGSWLFYLVGREIGPLRPLIGLKRQRPAKRGTPRGPTLASSAT</sequence>
<evidence type="ECO:0000313" key="4">
    <source>
        <dbReference type="Proteomes" id="UP000031057"/>
    </source>
</evidence>
<dbReference type="AlphaFoldDB" id="A0A0B1ZMP2"/>
<dbReference type="PANTHER" id="PTHR36927">
    <property type="entry name" value="BLR4337 PROTEIN"/>
    <property type="match status" value="1"/>
</dbReference>
<keyword evidence="4" id="KW-1185">Reference proteome</keyword>
<feature type="transmembrane region" description="Helical" evidence="1">
    <location>
        <begin position="57"/>
        <end position="77"/>
    </location>
</feature>
<reference evidence="3 4" key="1">
    <citation type="submission" date="2014-10" db="EMBL/GenBank/DDBJ databases">
        <title>Genome sequence of Novosphingobium malaysiense MUSC 273(T).</title>
        <authorList>
            <person name="Lee L.-H."/>
        </authorList>
    </citation>
    <scope>NUCLEOTIDE SEQUENCE [LARGE SCALE GENOMIC DNA]</scope>
    <source>
        <strain evidence="3 4">MUSC 273</strain>
    </source>
</reference>
<evidence type="ECO:0000256" key="1">
    <source>
        <dbReference type="SAM" id="Phobius"/>
    </source>
</evidence>
<comment type="caution">
    <text evidence="3">The sequence shown here is derived from an EMBL/GenBank/DDBJ whole genome shotgun (WGS) entry which is preliminary data.</text>
</comment>
<gene>
    <name evidence="3" type="ORF">LK12_13980</name>
</gene>
<feature type="domain" description="Acyltransferase 3" evidence="2">
    <location>
        <begin position="10"/>
        <end position="363"/>
    </location>
</feature>
<name>A0A0B1ZMP2_9SPHN</name>
<feature type="transmembrane region" description="Helical" evidence="1">
    <location>
        <begin position="147"/>
        <end position="167"/>
    </location>
</feature>
<evidence type="ECO:0000313" key="3">
    <source>
        <dbReference type="EMBL" id="KHK91846.1"/>
    </source>
</evidence>
<keyword evidence="1" id="KW-1133">Transmembrane helix</keyword>
<evidence type="ECO:0000259" key="2">
    <source>
        <dbReference type="Pfam" id="PF01757"/>
    </source>
</evidence>
<keyword evidence="3" id="KW-0012">Acyltransferase</keyword>
<keyword evidence="1" id="KW-0812">Transmembrane</keyword>
<dbReference type="InterPro" id="IPR002656">
    <property type="entry name" value="Acyl_transf_3_dom"/>
</dbReference>
<dbReference type="GO" id="GO:0016747">
    <property type="term" value="F:acyltransferase activity, transferring groups other than amino-acyl groups"/>
    <property type="evidence" value="ECO:0007669"/>
    <property type="project" value="InterPro"/>
</dbReference>
<dbReference type="Pfam" id="PF01757">
    <property type="entry name" value="Acyl_transf_3"/>
    <property type="match status" value="1"/>
</dbReference>
<dbReference type="OrthoDB" id="9809782at2"/>
<feature type="transmembrane region" description="Helical" evidence="1">
    <location>
        <begin position="318"/>
        <end position="337"/>
    </location>
</feature>
<feature type="transmembrane region" description="Helical" evidence="1">
    <location>
        <begin position="14"/>
        <end position="37"/>
    </location>
</feature>
<feature type="transmembrane region" description="Helical" evidence="1">
    <location>
        <begin position="179"/>
        <end position="199"/>
    </location>
</feature>
<accession>A0A0B1ZMP2</accession>
<proteinExistence type="predicted"/>
<dbReference type="InterPro" id="IPR050623">
    <property type="entry name" value="Glucan_succinyl_AcylTrfase"/>
</dbReference>
<dbReference type="STRING" id="1348853.LK12_13980"/>
<feature type="transmembrane region" description="Helical" evidence="1">
    <location>
        <begin position="343"/>
        <end position="365"/>
    </location>
</feature>
<feature type="transmembrane region" description="Helical" evidence="1">
    <location>
        <begin position="247"/>
        <end position="268"/>
    </location>
</feature>
<feature type="transmembrane region" description="Helical" evidence="1">
    <location>
        <begin position="219"/>
        <end position="235"/>
    </location>
</feature>
<dbReference type="EMBL" id="JTDI01000003">
    <property type="protein sequence ID" value="KHK91846.1"/>
    <property type="molecule type" value="Genomic_DNA"/>
</dbReference>
<organism evidence="3 4">
    <name type="scientific">Novosphingobium malaysiense</name>
    <dbReference type="NCBI Taxonomy" id="1348853"/>
    <lineage>
        <taxon>Bacteria</taxon>
        <taxon>Pseudomonadati</taxon>
        <taxon>Pseudomonadota</taxon>
        <taxon>Alphaproteobacteria</taxon>
        <taxon>Sphingomonadales</taxon>
        <taxon>Sphingomonadaceae</taxon>
        <taxon>Novosphingobium</taxon>
    </lineage>
</organism>
<keyword evidence="3" id="KW-0808">Transferase</keyword>